<gene>
    <name evidence="5" type="ORF">GCM10009787_17070</name>
</gene>
<keyword evidence="6" id="KW-1185">Reference proteome</keyword>
<evidence type="ECO:0000256" key="1">
    <source>
        <dbReference type="ARBA" id="ARBA00004871"/>
    </source>
</evidence>
<evidence type="ECO:0000259" key="4">
    <source>
        <dbReference type="Pfam" id="PF08501"/>
    </source>
</evidence>
<dbReference type="InterPro" id="IPR046346">
    <property type="entry name" value="Aminoacid_DH-like_N_sf"/>
</dbReference>
<name>A0ABN3BEK8_9ACTN</name>
<dbReference type="Pfam" id="PF08501">
    <property type="entry name" value="Shikimate_dh_N"/>
    <property type="match status" value="1"/>
</dbReference>
<organism evidence="5 6">
    <name type="scientific">Streptomyces bangladeshensis</name>
    <dbReference type="NCBI Taxonomy" id="295352"/>
    <lineage>
        <taxon>Bacteria</taxon>
        <taxon>Bacillati</taxon>
        <taxon>Actinomycetota</taxon>
        <taxon>Actinomycetes</taxon>
        <taxon>Kitasatosporales</taxon>
        <taxon>Streptomycetaceae</taxon>
        <taxon>Streptomyces</taxon>
    </lineage>
</organism>
<dbReference type="SUPFAM" id="SSF51735">
    <property type="entry name" value="NAD(P)-binding Rossmann-fold domains"/>
    <property type="match status" value="1"/>
</dbReference>
<comment type="caution">
    <text evidence="5">The sequence shown here is derived from an EMBL/GenBank/DDBJ whole genome shotgun (WGS) entry which is preliminary data.</text>
</comment>
<keyword evidence="2" id="KW-0057">Aromatic amino acid biosynthesis</keyword>
<dbReference type="RefSeq" id="WP_346162391.1">
    <property type="nucleotide sequence ID" value="NZ_BAAAOQ010000004.1"/>
</dbReference>
<evidence type="ECO:0000256" key="2">
    <source>
        <dbReference type="ARBA" id="ARBA00023141"/>
    </source>
</evidence>
<feature type="compositionally biased region" description="Polar residues" evidence="3">
    <location>
        <begin position="25"/>
        <end position="51"/>
    </location>
</feature>
<dbReference type="Gene3D" id="3.40.50.720">
    <property type="entry name" value="NAD(P)-binding Rossmann-like Domain"/>
    <property type="match status" value="1"/>
</dbReference>
<comment type="pathway">
    <text evidence="1">Metabolic intermediate biosynthesis; chorismate biosynthesis; chorismate from D-erythrose 4-phosphate and phosphoenolpyruvate: step 4/7.</text>
</comment>
<dbReference type="InterPro" id="IPR013708">
    <property type="entry name" value="Shikimate_DH-bd_N"/>
</dbReference>
<sequence length="478" mass="47858">MTATPHPPTTPQPPGTGAPQPTATSQPSGTGASQPTATSQPSGTGASQPTAAPQPSGTGTPQPTATSQPSGTGTPQPTAAPPLPGIDAVQPSGADSPWPARADARPSTATSQPSGTGAPQPTATSQPSGTGAPQPTAAPPLPGIDAVQPSGADSPWPARADARPPTAAPHPPGTGTPQPTAAPQPSGTGAPQPTAAPQPPGTGAAQPSGVPQQTLVSGTTRLYAVLGDPVGQVQSPGLLNPLFARLGIDAVLVPVHVRAADLETVVRGLQRVGNLDGLFVTVPHKTATALLADRRSRTVEITGSANALRREPDGTWLAENFDGSGFVAGLVRAGHEPKGARVALVGAGGAGSAIAAALLDADVDRLTITDPDTPRLTALVDRLAAHWPGRVRAAGRPPLADSDLAVNATPLGLRPDDPLPFAPQALPPGAVVADIIMKPRDTRLLREAAAHGLPVHHGRHMLTGQIDSYRAFFGLHAP</sequence>
<dbReference type="PANTHER" id="PTHR21089:SF1">
    <property type="entry name" value="BIFUNCTIONAL 3-DEHYDROQUINATE DEHYDRATASE_SHIKIMATE DEHYDROGENASE, CHLOROPLASTIC"/>
    <property type="match status" value="1"/>
</dbReference>
<dbReference type="Proteomes" id="UP001501391">
    <property type="component" value="Unassembled WGS sequence"/>
</dbReference>
<evidence type="ECO:0000313" key="5">
    <source>
        <dbReference type="EMBL" id="GAA2193774.1"/>
    </source>
</evidence>
<accession>A0ABN3BEK8</accession>
<dbReference type="InterPro" id="IPR036291">
    <property type="entry name" value="NAD(P)-bd_dom_sf"/>
</dbReference>
<feature type="compositionally biased region" description="Low complexity" evidence="3">
    <location>
        <begin position="152"/>
        <end position="165"/>
    </location>
</feature>
<feature type="compositionally biased region" description="Pro residues" evidence="3">
    <location>
        <begin position="1"/>
        <end position="16"/>
    </location>
</feature>
<feature type="region of interest" description="Disordered" evidence="3">
    <location>
        <begin position="1"/>
        <end position="212"/>
    </location>
</feature>
<reference evidence="5 6" key="1">
    <citation type="journal article" date="2019" name="Int. J. Syst. Evol. Microbiol.">
        <title>The Global Catalogue of Microorganisms (GCM) 10K type strain sequencing project: providing services to taxonomists for standard genome sequencing and annotation.</title>
        <authorList>
            <consortium name="The Broad Institute Genomics Platform"/>
            <consortium name="The Broad Institute Genome Sequencing Center for Infectious Disease"/>
            <person name="Wu L."/>
            <person name="Ma J."/>
        </authorList>
    </citation>
    <scope>NUCLEOTIDE SEQUENCE [LARGE SCALE GENOMIC DNA]</scope>
    <source>
        <strain evidence="5 6">JCM 14924</strain>
    </source>
</reference>
<dbReference type="EMBL" id="BAAAOQ010000004">
    <property type="protein sequence ID" value="GAA2193774.1"/>
    <property type="molecule type" value="Genomic_DNA"/>
</dbReference>
<feature type="compositionally biased region" description="Low complexity" evidence="3">
    <location>
        <begin position="175"/>
        <end position="193"/>
    </location>
</feature>
<evidence type="ECO:0000313" key="6">
    <source>
        <dbReference type="Proteomes" id="UP001501391"/>
    </source>
</evidence>
<dbReference type="PANTHER" id="PTHR21089">
    <property type="entry name" value="SHIKIMATE DEHYDROGENASE"/>
    <property type="match status" value="1"/>
</dbReference>
<dbReference type="InterPro" id="IPR022893">
    <property type="entry name" value="Shikimate_DH_fam"/>
</dbReference>
<evidence type="ECO:0000256" key="3">
    <source>
        <dbReference type="SAM" id="MobiDB-lite"/>
    </source>
</evidence>
<dbReference type="SUPFAM" id="SSF53223">
    <property type="entry name" value="Aminoacid dehydrogenase-like, N-terminal domain"/>
    <property type="match status" value="1"/>
</dbReference>
<feature type="domain" description="Shikimate dehydrogenase substrate binding N-terminal" evidence="4">
    <location>
        <begin position="225"/>
        <end position="307"/>
    </location>
</feature>
<keyword evidence="2" id="KW-0028">Amino-acid biosynthesis</keyword>
<protein>
    <recommendedName>
        <fullName evidence="4">Shikimate dehydrogenase substrate binding N-terminal domain-containing protein</fullName>
    </recommendedName>
</protein>
<proteinExistence type="predicted"/>
<feature type="compositionally biased region" description="Polar residues" evidence="3">
    <location>
        <begin position="107"/>
        <end position="126"/>
    </location>
</feature>
<feature type="compositionally biased region" description="Low complexity" evidence="3">
    <location>
        <begin position="53"/>
        <end position="77"/>
    </location>
</feature>
<dbReference type="Gene3D" id="3.40.50.10860">
    <property type="entry name" value="Leucine Dehydrogenase, chain A, domain 1"/>
    <property type="match status" value="1"/>
</dbReference>